<dbReference type="RefSeq" id="WP_123887182.1">
    <property type="nucleotide sequence ID" value="NZ_CP033928.1"/>
</dbReference>
<proteinExistence type="predicted"/>
<gene>
    <name evidence="1" type="ORF">EG340_18225</name>
</gene>
<reference evidence="1 2" key="1">
    <citation type="submission" date="2018-11" db="EMBL/GenBank/DDBJ databases">
        <title>Proposal to divide the Flavobacteriaceae and reorganize its genera based on Amino Acid Identity values calculated from whole genome sequences.</title>
        <authorList>
            <person name="Nicholson A.C."/>
            <person name="Gulvik C.A."/>
            <person name="Whitney A.M."/>
            <person name="Humrighouse B.W."/>
            <person name="Bell M."/>
            <person name="Holmes B."/>
            <person name="Steigerwalt A."/>
            <person name="Villarma A."/>
            <person name="Sheth M."/>
            <person name="Batra D."/>
            <person name="Pryor J."/>
            <person name="Bernardet J.-F."/>
            <person name="Hugo C."/>
            <person name="Kampfer P."/>
            <person name="Newman J."/>
            <person name="Mcquiston J.R."/>
        </authorList>
    </citation>
    <scope>NUCLEOTIDE SEQUENCE [LARGE SCALE GENOMIC DNA]</scope>
    <source>
        <strain evidence="1 2">G0211</strain>
    </source>
</reference>
<name>A0A3G6N5S3_9FLAO</name>
<evidence type="ECO:0000313" key="2">
    <source>
        <dbReference type="Proteomes" id="UP000269076"/>
    </source>
</evidence>
<dbReference type="AlphaFoldDB" id="A0A3G6N5S3"/>
<organism evidence="1 2">
    <name type="scientific">Chryseobacterium indoltheticum</name>
    <dbReference type="NCBI Taxonomy" id="254"/>
    <lineage>
        <taxon>Bacteria</taxon>
        <taxon>Pseudomonadati</taxon>
        <taxon>Bacteroidota</taxon>
        <taxon>Flavobacteriia</taxon>
        <taxon>Flavobacteriales</taxon>
        <taxon>Weeksellaceae</taxon>
        <taxon>Chryseobacterium group</taxon>
        <taxon>Chryseobacterium</taxon>
    </lineage>
</organism>
<accession>A0A3G6N5S3</accession>
<sequence>MKIKILFLAFVSSFCFYKSQSCDEIIKYVKSKNSGITYYSTGSSAISQVTFYSIYDNYKTYYFAIVKFTSNYYREYIYQVGSNTGYNYSMKYMNSAGEAFWKFIHPYNKSLGCAPTFD</sequence>
<evidence type="ECO:0000313" key="1">
    <source>
        <dbReference type="EMBL" id="AZA62837.1"/>
    </source>
</evidence>
<dbReference type="EMBL" id="CP033928">
    <property type="protein sequence ID" value="AZA62837.1"/>
    <property type="molecule type" value="Genomic_DNA"/>
</dbReference>
<dbReference type="Proteomes" id="UP000269076">
    <property type="component" value="Chromosome"/>
</dbReference>
<protein>
    <submittedName>
        <fullName evidence="1">Uncharacterized protein</fullName>
    </submittedName>
</protein>